<keyword evidence="4" id="KW-1185">Reference proteome</keyword>
<feature type="compositionally biased region" description="Basic and acidic residues" evidence="1">
    <location>
        <begin position="709"/>
        <end position="728"/>
    </location>
</feature>
<dbReference type="AlphaFoldDB" id="A0A6G0WDL4"/>
<feature type="domain" description="Tudor" evidence="2">
    <location>
        <begin position="475"/>
        <end position="533"/>
    </location>
</feature>
<name>A0A6G0WDL4_9STRA</name>
<feature type="domain" description="Tudor" evidence="2">
    <location>
        <begin position="639"/>
        <end position="697"/>
    </location>
</feature>
<evidence type="ECO:0000256" key="1">
    <source>
        <dbReference type="SAM" id="MobiDB-lite"/>
    </source>
</evidence>
<feature type="region of interest" description="Disordered" evidence="1">
    <location>
        <begin position="700"/>
        <end position="740"/>
    </location>
</feature>
<comment type="caution">
    <text evidence="3">The sequence shown here is derived from an EMBL/GenBank/DDBJ whole genome shotgun (WGS) entry which is preliminary data.</text>
</comment>
<evidence type="ECO:0000259" key="2">
    <source>
        <dbReference type="SMART" id="SM00333"/>
    </source>
</evidence>
<dbReference type="Gene3D" id="2.30.30.140">
    <property type="match status" value="1"/>
</dbReference>
<feature type="domain" description="Tudor" evidence="2">
    <location>
        <begin position="537"/>
        <end position="594"/>
    </location>
</feature>
<dbReference type="InterPro" id="IPR002999">
    <property type="entry name" value="Tudor"/>
</dbReference>
<proteinExistence type="predicted"/>
<dbReference type="SMART" id="SM00333">
    <property type="entry name" value="TUDOR"/>
    <property type="match status" value="4"/>
</dbReference>
<reference evidence="3 4" key="1">
    <citation type="submission" date="2019-07" db="EMBL/GenBank/DDBJ databases">
        <title>Genomics analysis of Aphanomyces spp. identifies a new class of oomycete effector associated with host adaptation.</title>
        <authorList>
            <person name="Gaulin E."/>
        </authorList>
    </citation>
    <scope>NUCLEOTIDE SEQUENCE [LARGE SCALE GENOMIC DNA]</scope>
    <source>
        <strain evidence="3 4">ATCC 201684</strain>
    </source>
</reference>
<feature type="compositionally biased region" description="Polar residues" evidence="1">
    <location>
        <begin position="1"/>
        <end position="13"/>
    </location>
</feature>
<feature type="region of interest" description="Disordered" evidence="1">
    <location>
        <begin position="1"/>
        <end position="67"/>
    </location>
</feature>
<organism evidence="3 4">
    <name type="scientific">Aphanomyces euteiches</name>
    <dbReference type="NCBI Taxonomy" id="100861"/>
    <lineage>
        <taxon>Eukaryota</taxon>
        <taxon>Sar</taxon>
        <taxon>Stramenopiles</taxon>
        <taxon>Oomycota</taxon>
        <taxon>Saprolegniomycetes</taxon>
        <taxon>Saprolegniales</taxon>
        <taxon>Verrucalvaceae</taxon>
        <taxon>Aphanomyces</taxon>
    </lineage>
</organism>
<evidence type="ECO:0000313" key="4">
    <source>
        <dbReference type="Proteomes" id="UP000481153"/>
    </source>
</evidence>
<dbReference type="EMBL" id="VJMJ01000264">
    <property type="protein sequence ID" value="KAF0724754.1"/>
    <property type="molecule type" value="Genomic_DNA"/>
</dbReference>
<sequence length="750" mass="83026">MPDNTARPSSPSKSMLPALAKRSNTSLRIEISPPRRPPPGRRLMKNATSRSQITKLPADASQKSLLTAKSRNGDISTTSLAIDLSQKNQLSLHESTERLDSRWQIGDYVSAKCHDSEEYFAGHIQGISDSGDVYNVLFDDLTLDKCVPLANIQGLVDSEGMKQELNYCFTDHLDDQSDISNVEAVSKRSEGGPNKQHEASNVRRVDCMIYDDLLDTRITTANLAFATSANTPAHDTRSATQKQLQRIQAALQKMNKPPLLRKGSSSKFRYDPSTPANQAFTAQQDVIVCHDGKIHSNVAISDIQPCWPHQELLDQCRELAKSIDVLYPGAKVLHSVHDKLVPCTIRRRRNVTCFDLKIDGSIEAKTKILVDALVALPQRVQDRVRITDQFDIEAAGKWFHVHEKVIVHDLDVGVSNHGIITAINNNKTVVVDYDNGEVDSAVPPAYLRKADASIKDAGAFMAAFNLDHAFDMGETSYNVDDWVIASHPLSNLYEKGRICRVFSNGLVDVQFADSTISKQVAVHKLRRVEPTRVAKPPSFSVNDYVLAYAPRFSKYCTGRVQAVVAGAYRVVFDYGEIVDRIPHDYITTLEDTAVLSPKKRITRIWKSSNGYEDDQKIPCNGDVSTHKAVCGSPLAGQKKPVAVGELVMAQYSGSAKYFGAIVVQVRSQEAVDVAFISSEAGTAIPLDKIFTIDKRHCQPKQFQVTSSPRQKESHQTKQESPTKPDKNSKPPPPHATSVLSRVRSIFFPKS</sequence>
<protein>
    <recommendedName>
        <fullName evidence="2">Tudor domain-containing protein</fullName>
    </recommendedName>
</protein>
<dbReference type="Proteomes" id="UP000481153">
    <property type="component" value="Unassembled WGS sequence"/>
</dbReference>
<gene>
    <name evidence="3" type="ORF">Ae201684_016628</name>
</gene>
<dbReference type="VEuPathDB" id="FungiDB:AeMF1_003825"/>
<evidence type="ECO:0000313" key="3">
    <source>
        <dbReference type="EMBL" id="KAF0724754.1"/>
    </source>
</evidence>
<feature type="domain" description="Tudor" evidence="2">
    <location>
        <begin position="101"/>
        <end position="156"/>
    </location>
</feature>
<accession>A0A6G0WDL4</accession>